<evidence type="ECO:0000256" key="5">
    <source>
        <dbReference type="SAM" id="Coils"/>
    </source>
</evidence>
<reference evidence="7" key="1">
    <citation type="submission" date="2008-06" db="EMBL/GenBank/DDBJ databases">
        <title>Complete sequence of Chlorobium phaeobacteroides BS1.</title>
        <authorList>
            <consortium name="US DOE Joint Genome Institute"/>
            <person name="Lucas S."/>
            <person name="Copeland A."/>
            <person name="Lapidus A."/>
            <person name="Glavina del Rio T."/>
            <person name="Dalin E."/>
            <person name="Tice H."/>
            <person name="Bruce D."/>
            <person name="Goodwin L."/>
            <person name="Pitluck S."/>
            <person name="Schmutz J."/>
            <person name="Larimer F."/>
            <person name="Land M."/>
            <person name="Hauser L."/>
            <person name="Kyrpides N."/>
            <person name="Ovchinnikova G."/>
            <person name="Li T."/>
            <person name="Liu Z."/>
            <person name="Zhao F."/>
            <person name="Overmann J."/>
            <person name="Bryant D.A."/>
            <person name="Richardson P."/>
        </authorList>
    </citation>
    <scope>NUCLEOTIDE SEQUENCE [LARGE SCALE GENOMIC DNA]</scope>
    <source>
        <strain evidence="7">BS1</strain>
    </source>
</reference>
<comment type="similarity">
    <text evidence="2">Belongs to the nucleoside triphosphate pyrophosphohydrolase family.</text>
</comment>
<keyword evidence="5" id="KW-0175">Coiled coil</keyword>
<dbReference type="AlphaFoldDB" id="B3EKY8"/>
<dbReference type="NCBIfam" id="TIGR00444">
    <property type="entry name" value="mazG"/>
    <property type="match status" value="1"/>
</dbReference>
<name>B3EKY8_CHLPB</name>
<dbReference type="CDD" id="cd11529">
    <property type="entry name" value="NTP-PPase_MazG_Cterm"/>
    <property type="match status" value="1"/>
</dbReference>
<dbReference type="GO" id="GO:0046052">
    <property type="term" value="P:UTP catabolic process"/>
    <property type="evidence" value="ECO:0007669"/>
    <property type="project" value="TreeGrafter"/>
</dbReference>
<dbReference type="InterPro" id="IPR048011">
    <property type="entry name" value="NTP-PPase_MazG-like_C"/>
</dbReference>
<feature type="domain" description="NTP pyrophosphohydrolase MazG-like" evidence="6">
    <location>
        <begin position="181"/>
        <end position="239"/>
    </location>
</feature>
<dbReference type="eggNOG" id="COG3956">
    <property type="taxonomic scope" value="Bacteria"/>
</dbReference>
<dbReference type="HOGENOM" id="CLU_038356_0_1_10"/>
<dbReference type="FunFam" id="1.10.287.1080:FF:000003">
    <property type="entry name" value="Nucleoside triphosphate pyrophosphohydrolase"/>
    <property type="match status" value="1"/>
</dbReference>
<proteinExistence type="inferred from homology"/>
<feature type="domain" description="NTP pyrophosphohydrolase MazG-like" evidence="6">
    <location>
        <begin position="48"/>
        <end position="121"/>
    </location>
</feature>
<evidence type="ECO:0000256" key="3">
    <source>
        <dbReference type="ARBA" id="ARBA00066372"/>
    </source>
</evidence>
<dbReference type="EMBL" id="CP001101">
    <property type="protein sequence ID" value="ACE03215.1"/>
    <property type="molecule type" value="Genomic_DNA"/>
</dbReference>
<dbReference type="SUPFAM" id="SSF101386">
    <property type="entry name" value="all-alpha NTP pyrophosphatases"/>
    <property type="match status" value="2"/>
</dbReference>
<evidence type="ECO:0000256" key="2">
    <source>
        <dbReference type="ARBA" id="ARBA00061115"/>
    </source>
</evidence>
<dbReference type="OrthoDB" id="9808939at2"/>
<evidence type="ECO:0000313" key="7">
    <source>
        <dbReference type="EMBL" id="ACE03215.1"/>
    </source>
</evidence>
<protein>
    <recommendedName>
        <fullName evidence="4">Nucleoside triphosphate pyrophosphohydrolase</fullName>
        <ecNumber evidence="3">3.6.1.8</ecNumber>
    </recommendedName>
</protein>
<dbReference type="CDD" id="cd11528">
    <property type="entry name" value="NTP-PPase_MazG_Nterm"/>
    <property type="match status" value="1"/>
</dbReference>
<dbReference type="KEGG" id="cpb:Cphamn1_0246"/>
<dbReference type="GO" id="GO:0047693">
    <property type="term" value="F:ATP diphosphatase activity"/>
    <property type="evidence" value="ECO:0007669"/>
    <property type="project" value="UniProtKB-EC"/>
</dbReference>
<dbReference type="InterPro" id="IPR004518">
    <property type="entry name" value="MazG-like_dom"/>
</dbReference>
<dbReference type="GO" id="GO:0006950">
    <property type="term" value="P:response to stress"/>
    <property type="evidence" value="ECO:0007669"/>
    <property type="project" value="UniProtKB-ARBA"/>
</dbReference>
<dbReference type="Pfam" id="PF03819">
    <property type="entry name" value="MazG"/>
    <property type="match status" value="2"/>
</dbReference>
<evidence type="ECO:0000259" key="6">
    <source>
        <dbReference type="Pfam" id="PF03819"/>
    </source>
</evidence>
<feature type="coiled-coil region" evidence="5">
    <location>
        <begin position="177"/>
        <end position="204"/>
    </location>
</feature>
<comment type="catalytic activity">
    <reaction evidence="1">
        <text>ATP + H2O = AMP + diphosphate + H(+)</text>
        <dbReference type="Rhea" id="RHEA:14245"/>
        <dbReference type="ChEBI" id="CHEBI:15377"/>
        <dbReference type="ChEBI" id="CHEBI:15378"/>
        <dbReference type="ChEBI" id="CHEBI:30616"/>
        <dbReference type="ChEBI" id="CHEBI:33019"/>
        <dbReference type="ChEBI" id="CHEBI:456215"/>
        <dbReference type="EC" id="3.6.1.8"/>
    </reaction>
</comment>
<accession>B3EKY8</accession>
<dbReference type="PANTHER" id="PTHR30522">
    <property type="entry name" value="NUCLEOSIDE TRIPHOSPHATE PYROPHOSPHOHYDROLASE"/>
    <property type="match status" value="1"/>
</dbReference>
<gene>
    <name evidence="7" type="ordered locus">Cphamn1_0246</name>
</gene>
<dbReference type="GO" id="GO:0046047">
    <property type="term" value="P:TTP catabolic process"/>
    <property type="evidence" value="ECO:0007669"/>
    <property type="project" value="TreeGrafter"/>
</dbReference>
<dbReference type="STRING" id="331678.Cphamn1_0246"/>
<dbReference type="NCBIfam" id="NF007113">
    <property type="entry name" value="PRK09562.1"/>
    <property type="match status" value="1"/>
</dbReference>
<dbReference type="GO" id="GO:0046081">
    <property type="term" value="P:dUTP catabolic process"/>
    <property type="evidence" value="ECO:0007669"/>
    <property type="project" value="TreeGrafter"/>
</dbReference>
<dbReference type="Gene3D" id="1.10.287.1080">
    <property type="entry name" value="MazG-like"/>
    <property type="match status" value="2"/>
</dbReference>
<evidence type="ECO:0000256" key="4">
    <source>
        <dbReference type="ARBA" id="ARBA00074799"/>
    </source>
</evidence>
<sequence>MEQSGKRTIAELKDDVLNNSGGSIQEKFNRVISLVQVLRSECPWDRKQTPESLTHLLLEESYELVHAIDENDDQELKKELGDLFLHVAFQVLMAEESGKFTFSGVFDALCDKLISRHPHVFGQTVAGNEQEVLKNWESLKLKEKGRRSLLDGVPKAMSELLRAYRVQKKVSGVGFDWTNEEGVLDKLLEEIEELKQASSKEEKEEEFGDLLFTIVNYSRFIGTNPEDALRKSTNKFMKRFMAVEELVRQSEKSWQEHTAEELDALWEKVKKQQ</sequence>
<evidence type="ECO:0000256" key="1">
    <source>
        <dbReference type="ARBA" id="ARBA00052141"/>
    </source>
</evidence>
<dbReference type="PANTHER" id="PTHR30522:SF0">
    <property type="entry name" value="NUCLEOSIDE TRIPHOSPHATE PYROPHOSPHOHYDROLASE"/>
    <property type="match status" value="1"/>
</dbReference>
<organism evidence="7">
    <name type="scientific">Chlorobium phaeobacteroides (strain BS1)</name>
    <dbReference type="NCBI Taxonomy" id="331678"/>
    <lineage>
        <taxon>Bacteria</taxon>
        <taxon>Pseudomonadati</taxon>
        <taxon>Chlorobiota</taxon>
        <taxon>Chlorobiia</taxon>
        <taxon>Chlorobiales</taxon>
        <taxon>Chlorobiaceae</taxon>
        <taxon>Chlorobium/Pelodictyon group</taxon>
        <taxon>Chlorobium</taxon>
    </lineage>
</organism>
<dbReference type="InterPro" id="IPR011551">
    <property type="entry name" value="NTP_PyrPHydrolase_MazG"/>
</dbReference>
<dbReference type="EC" id="3.6.1.8" evidence="3"/>
<dbReference type="GO" id="GO:0006203">
    <property type="term" value="P:dGTP catabolic process"/>
    <property type="evidence" value="ECO:0007669"/>
    <property type="project" value="TreeGrafter"/>
</dbReference>
<dbReference type="InterPro" id="IPR048015">
    <property type="entry name" value="NTP-PPase_MazG-like_N"/>
</dbReference>
<dbReference type="GO" id="GO:0046061">
    <property type="term" value="P:dATP catabolic process"/>
    <property type="evidence" value="ECO:0007669"/>
    <property type="project" value="TreeGrafter"/>
</dbReference>
<dbReference type="GO" id="GO:0046076">
    <property type="term" value="P:dTTP catabolic process"/>
    <property type="evidence" value="ECO:0007669"/>
    <property type="project" value="TreeGrafter"/>
</dbReference>
<dbReference type="FunFam" id="1.10.287.1080:FF:000001">
    <property type="entry name" value="Nucleoside triphosphate pyrophosphohydrolase"/>
    <property type="match status" value="1"/>
</dbReference>